<dbReference type="InterPro" id="IPR018060">
    <property type="entry name" value="HTH_AraC"/>
</dbReference>
<keyword evidence="8" id="KW-1185">Reference proteome</keyword>
<keyword evidence="1" id="KW-0805">Transcription regulation</keyword>
<dbReference type="InterPro" id="IPR050204">
    <property type="entry name" value="AraC_XylS_family_regulators"/>
</dbReference>
<evidence type="ECO:0000256" key="2">
    <source>
        <dbReference type="ARBA" id="ARBA00023125"/>
    </source>
</evidence>
<evidence type="ECO:0000256" key="3">
    <source>
        <dbReference type="ARBA" id="ARBA00023163"/>
    </source>
</evidence>
<dbReference type="Proteomes" id="UP000070409">
    <property type="component" value="Unassembled WGS sequence"/>
</dbReference>
<name>A0A138AQE3_9ACTN</name>
<sequence length="261" mass="27725">MEFRYLRGVSAPGIARAAAYDITGVLPGTHLAVPSPTLTMIIDLGHGLDLTGPGLPGLTTFRLCLSGMHPTPYLVHHDGLQRGVQVDVRPSLVRALTGAPAAELGGEAVELDDLRPGLAAELYGRVAAAPEAHREAVAAAVLARHAVSDHEVQPDAAAAWTYLAARGGAVTVAELVERSGWSARYLAMKFTAEFGMGIKQAARLMRFDAARRELEAGVSAADVAVRRGYADQAHLSREVRSFLGLSPSAYLARRRTEFTPV</sequence>
<reference evidence="5 8" key="3">
    <citation type="submission" date="2016-02" db="EMBL/GenBank/DDBJ databases">
        <authorList>
            <person name="Teng J.L."/>
            <person name="Tang Y."/>
            <person name="Huang Y."/>
            <person name="Guo F."/>
            <person name="Wei W."/>
            <person name="Chen J.H."/>
            <person name="Wong S.Y."/>
            <person name="Lau S.K."/>
            <person name="Woo P.C."/>
        </authorList>
    </citation>
    <scope>NUCLEOTIDE SEQUENCE [LARGE SCALE GENOMIC DNA]</scope>
    <source>
        <strain evidence="5 8">JCM 13375</strain>
    </source>
</reference>
<dbReference type="Gene3D" id="1.10.10.60">
    <property type="entry name" value="Homeodomain-like"/>
    <property type="match status" value="1"/>
</dbReference>
<comment type="caution">
    <text evidence="6">The sequence shown here is derived from an EMBL/GenBank/DDBJ whole genome shotgun (WGS) entry which is preliminary data.</text>
</comment>
<dbReference type="SMART" id="SM00342">
    <property type="entry name" value="HTH_ARAC"/>
    <property type="match status" value="1"/>
</dbReference>
<dbReference type="Pfam" id="PF12833">
    <property type="entry name" value="HTH_18"/>
    <property type="match status" value="1"/>
</dbReference>
<gene>
    <name evidence="6" type="ORF">AXK60_05480</name>
    <name evidence="5" type="ORF">AXK61_21100</name>
</gene>
<proteinExistence type="predicted"/>
<dbReference type="OrthoDB" id="2559672at2"/>
<evidence type="ECO:0000256" key="1">
    <source>
        <dbReference type="ARBA" id="ARBA00023015"/>
    </source>
</evidence>
<reference evidence="7" key="1">
    <citation type="submission" date="2016-02" db="EMBL/GenBank/DDBJ databases">
        <authorList>
            <person name="Wen L."/>
            <person name="He K."/>
            <person name="Yang H."/>
        </authorList>
    </citation>
    <scope>NUCLEOTIDE SEQUENCE [LARGE SCALE GENOMIC DNA]</scope>
    <source>
        <strain evidence="7">JCM 15929</strain>
    </source>
</reference>
<dbReference type="PANTHER" id="PTHR46796">
    <property type="entry name" value="HTH-TYPE TRANSCRIPTIONAL ACTIVATOR RHAS-RELATED"/>
    <property type="match status" value="1"/>
</dbReference>
<reference evidence="6" key="2">
    <citation type="submission" date="2016-02" db="EMBL/GenBank/DDBJ databases">
        <authorList>
            <person name="Teng J.L."/>
            <person name="Yang Y."/>
            <person name="Huang Y."/>
            <person name="Guo F."/>
            <person name="Wei W."/>
            <person name="Chen J.H."/>
            <person name="Wong S.Y."/>
            <person name="Lau S.K."/>
            <person name="Woo P.C."/>
        </authorList>
    </citation>
    <scope>NUCLEOTIDE SEQUENCE</scope>
    <source>
        <strain evidence="6">JCM 15929</strain>
    </source>
</reference>
<dbReference type="InterPro" id="IPR009057">
    <property type="entry name" value="Homeodomain-like_sf"/>
</dbReference>
<keyword evidence="2" id="KW-0238">DNA-binding</keyword>
<dbReference type="EMBL" id="LSRE01000015">
    <property type="protein sequence ID" value="KXO97869.1"/>
    <property type="molecule type" value="Genomic_DNA"/>
</dbReference>
<dbReference type="SUPFAM" id="SSF46689">
    <property type="entry name" value="Homeodomain-like"/>
    <property type="match status" value="1"/>
</dbReference>
<evidence type="ECO:0000313" key="6">
    <source>
        <dbReference type="EMBL" id="KXP12650.1"/>
    </source>
</evidence>
<keyword evidence="3" id="KW-0804">Transcription</keyword>
<dbReference type="Proteomes" id="UP000070258">
    <property type="component" value="Unassembled WGS sequence"/>
</dbReference>
<dbReference type="STRING" id="239498.AXK60_05480"/>
<dbReference type="PANTHER" id="PTHR46796:SF15">
    <property type="entry name" value="BLL1074 PROTEIN"/>
    <property type="match status" value="1"/>
</dbReference>
<evidence type="ECO:0000313" key="7">
    <source>
        <dbReference type="Proteomes" id="UP000070258"/>
    </source>
</evidence>
<dbReference type="EMBL" id="LSRF01000012">
    <property type="protein sequence ID" value="KXP12650.1"/>
    <property type="molecule type" value="Genomic_DNA"/>
</dbReference>
<organism evidence="6 7">
    <name type="scientific">Tsukamurella pseudospumae</name>
    <dbReference type="NCBI Taxonomy" id="239498"/>
    <lineage>
        <taxon>Bacteria</taxon>
        <taxon>Bacillati</taxon>
        <taxon>Actinomycetota</taxon>
        <taxon>Actinomycetes</taxon>
        <taxon>Mycobacteriales</taxon>
        <taxon>Tsukamurellaceae</taxon>
        <taxon>Tsukamurella</taxon>
    </lineage>
</organism>
<evidence type="ECO:0000259" key="4">
    <source>
        <dbReference type="PROSITE" id="PS01124"/>
    </source>
</evidence>
<dbReference type="AlphaFoldDB" id="A0A138AQE3"/>
<feature type="domain" description="HTH araC/xylS-type" evidence="4">
    <location>
        <begin position="155"/>
        <end position="253"/>
    </location>
</feature>
<dbReference type="GO" id="GO:0003700">
    <property type="term" value="F:DNA-binding transcription factor activity"/>
    <property type="evidence" value="ECO:0007669"/>
    <property type="project" value="InterPro"/>
</dbReference>
<accession>A0A138AQE3</accession>
<evidence type="ECO:0000313" key="5">
    <source>
        <dbReference type="EMBL" id="KXO97869.1"/>
    </source>
</evidence>
<dbReference type="GO" id="GO:0043565">
    <property type="term" value="F:sequence-specific DNA binding"/>
    <property type="evidence" value="ECO:0007669"/>
    <property type="project" value="InterPro"/>
</dbReference>
<evidence type="ECO:0000313" key="8">
    <source>
        <dbReference type="Proteomes" id="UP000070409"/>
    </source>
</evidence>
<protein>
    <submittedName>
        <fullName evidence="6">AraC family transcriptional regulator</fullName>
    </submittedName>
</protein>
<dbReference type="PROSITE" id="PS01124">
    <property type="entry name" value="HTH_ARAC_FAMILY_2"/>
    <property type="match status" value="1"/>
</dbReference>